<dbReference type="InterPro" id="IPR011333">
    <property type="entry name" value="SKP1/BTB/POZ_sf"/>
</dbReference>
<dbReference type="Gene3D" id="3.30.710.10">
    <property type="entry name" value="Potassium Channel Kv1.1, Chain A"/>
    <property type="match status" value="1"/>
</dbReference>
<dbReference type="Proteomes" id="UP000232688">
    <property type="component" value="Unassembled WGS sequence"/>
</dbReference>
<dbReference type="Pfam" id="PF00651">
    <property type="entry name" value="BTB"/>
    <property type="match status" value="1"/>
</dbReference>
<dbReference type="CDD" id="cd18186">
    <property type="entry name" value="BTB_POZ_ZBTB_KLHL-like"/>
    <property type="match status" value="1"/>
</dbReference>
<gene>
    <name evidence="3" type="ORF">RhiirA1_536702</name>
</gene>
<organism evidence="3 4">
    <name type="scientific">Rhizophagus irregularis</name>
    <dbReference type="NCBI Taxonomy" id="588596"/>
    <lineage>
        <taxon>Eukaryota</taxon>
        <taxon>Fungi</taxon>
        <taxon>Fungi incertae sedis</taxon>
        <taxon>Mucoromycota</taxon>
        <taxon>Glomeromycotina</taxon>
        <taxon>Glomeromycetes</taxon>
        <taxon>Glomerales</taxon>
        <taxon>Glomeraceae</taxon>
        <taxon>Rhizophagus</taxon>
    </lineage>
</organism>
<accession>A0A2N0RNQ8</accession>
<dbReference type="PROSITE" id="PS50097">
    <property type="entry name" value="BTB"/>
    <property type="match status" value="1"/>
</dbReference>
<sequence length="496" mass="57453">MAGNKFLPILSQNLLEILDDEEYYDVTIEVGIDPYVKIFRSHMVILNYRSPYLKRILSTNKKKNDGTLVHIKLPNISPEIFQIILKYIYGGKLSLEEFDASYVVKILVAASELNLQELIPYTQSFLINNQADWIEQNFIPMYQTSFESDSFLELQKFCTELISKQSEKIFNSPDFTSISERTLISLIQHDDLQMDGIQVWEHVLKWGLTQNPELPSDPANFSKDDFNVLKNTLQQSIPFIKFFTLSSKEFMDKVLPYKKILTKELYKELLKIFLNHDYMPTEPQTIKTISSRGVNSIVNSNKQIESISKDGSMSIDSKIITIQHAELISKWIDRLEITDKANKLYEFKLIFRRSRDGLTSEKFHNICDNQSNTVTVIKVRGSNEILGGYNPIKWKSGGFGITNDSFIFSLMNNENNEDYLLSRVKDKKYAINYSKKLGPSFGKSDLTLSEVIMISGGDLVQKFDRCHCKKSSYEKPIRKTEDKFFIEEYEIFQINI</sequence>
<feature type="domain" description="BTB" evidence="1">
    <location>
        <begin position="24"/>
        <end position="97"/>
    </location>
</feature>
<dbReference type="AlphaFoldDB" id="A0A2N0RNQ8"/>
<dbReference type="Pfam" id="PF07534">
    <property type="entry name" value="TLD"/>
    <property type="match status" value="1"/>
</dbReference>
<feature type="domain" description="TLDc" evidence="2">
    <location>
        <begin position="318"/>
        <end position="495"/>
    </location>
</feature>
<dbReference type="VEuPathDB" id="FungiDB:RhiirA1_536702"/>
<dbReference type="SUPFAM" id="SSF54695">
    <property type="entry name" value="POZ domain"/>
    <property type="match status" value="1"/>
</dbReference>
<dbReference type="Pfam" id="PF07707">
    <property type="entry name" value="BACK"/>
    <property type="match status" value="1"/>
</dbReference>
<dbReference type="PANTHER" id="PTHR45774:SF3">
    <property type="entry name" value="BTB (POZ) DOMAIN-CONTAINING 2B-RELATED"/>
    <property type="match status" value="1"/>
</dbReference>
<evidence type="ECO:0000313" key="3">
    <source>
        <dbReference type="EMBL" id="PKC64931.1"/>
    </source>
</evidence>
<dbReference type="VEuPathDB" id="FungiDB:RhiirFUN_017633"/>
<reference evidence="3 4" key="2">
    <citation type="submission" date="2017-10" db="EMBL/GenBank/DDBJ databases">
        <title>Genome analyses suggest a sexual origin of heterokaryosis in a supposedly ancient asexual fungus.</title>
        <authorList>
            <person name="Corradi N."/>
            <person name="Sedzielewska K."/>
            <person name="Noel J."/>
            <person name="Charron P."/>
            <person name="Farinelli L."/>
            <person name="Marton T."/>
            <person name="Kruger M."/>
            <person name="Pelin A."/>
            <person name="Brachmann A."/>
            <person name="Corradi N."/>
        </authorList>
    </citation>
    <scope>NUCLEOTIDE SEQUENCE [LARGE SCALE GENOMIC DNA]</scope>
    <source>
        <strain evidence="3 4">A1</strain>
    </source>
</reference>
<dbReference type="SMART" id="SM00225">
    <property type="entry name" value="BTB"/>
    <property type="match status" value="1"/>
</dbReference>
<reference evidence="3 4" key="1">
    <citation type="submission" date="2017-10" db="EMBL/GenBank/DDBJ databases">
        <title>Extensive intraspecific genome diversity in a model arbuscular mycorrhizal fungus.</title>
        <authorList>
            <person name="Chen E.C.H."/>
            <person name="Morin E."/>
            <person name="Baudet D."/>
            <person name="Noel J."/>
            <person name="Ndikumana S."/>
            <person name="Charron P."/>
            <person name="St-Onge C."/>
            <person name="Giorgi J."/>
            <person name="Grigoriev I.V."/>
            <person name="Roux C."/>
            <person name="Martin F.M."/>
            <person name="Corradi N."/>
        </authorList>
    </citation>
    <scope>NUCLEOTIDE SEQUENCE [LARGE SCALE GENOMIC DNA]</scope>
    <source>
        <strain evidence="3 4">A1</strain>
    </source>
</reference>
<dbReference type="Gene3D" id="1.25.40.420">
    <property type="match status" value="1"/>
</dbReference>
<dbReference type="EMBL" id="LLXH01000588">
    <property type="protein sequence ID" value="PKC64931.1"/>
    <property type="molecule type" value="Genomic_DNA"/>
</dbReference>
<proteinExistence type="predicted"/>
<comment type="caution">
    <text evidence="3">The sequence shown here is derived from an EMBL/GenBank/DDBJ whole genome shotgun (WGS) entry which is preliminary data.</text>
</comment>
<dbReference type="InterPro" id="IPR011705">
    <property type="entry name" value="BACK"/>
</dbReference>
<dbReference type="SMART" id="SM00584">
    <property type="entry name" value="TLDc"/>
    <property type="match status" value="1"/>
</dbReference>
<dbReference type="InterPro" id="IPR000210">
    <property type="entry name" value="BTB/POZ_dom"/>
</dbReference>
<dbReference type="VEuPathDB" id="FungiDB:FUN_000251"/>
<evidence type="ECO:0000259" key="1">
    <source>
        <dbReference type="PROSITE" id="PS50097"/>
    </source>
</evidence>
<evidence type="ECO:0000259" key="2">
    <source>
        <dbReference type="PROSITE" id="PS51886"/>
    </source>
</evidence>
<dbReference type="PROSITE" id="PS51886">
    <property type="entry name" value="TLDC"/>
    <property type="match status" value="1"/>
</dbReference>
<protein>
    <submittedName>
        <fullName evidence="3">BTB-domain-containing protein</fullName>
    </submittedName>
</protein>
<name>A0A2N0RNQ8_9GLOM</name>
<evidence type="ECO:0000313" key="4">
    <source>
        <dbReference type="Proteomes" id="UP000232688"/>
    </source>
</evidence>
<dbReference type="InterPro" id="IPR006571">
    <property type="entry name" value="TLDc_dom"/>
</dbReference>
<dbReference type="PANTHER" id="PTHR45774">
    <property type="entry name" value="BTB/POZ DOMAIN-CONTAINING"/>
    <property type="match status" value="1"/>
</dbReference>